<dbReference type="OMA" id="SRQGWGM"/>
<dbReference type="SUPFAM" id="SSF56801">
    <property type="entry name" value="Acetyl-CoA synthetase-like"/>
    <property type="match status" value="1"/>
</dbReference>
<evidence type="ECO:0000259" key="4">
    <source>
        <dbReference type="Pfam" id="PF13193"/>
    </source>
</evidence>
<feature type="domain" description="AMP-dependent synthetase/ligase" evidence="3">
    <location>
        <begin position="26"/>
        <end position="423"/>
    </location>
</feature>
<dbReference type="OrthoDB" id="1898221at2759"/>
<dbReference type="GO" id="GO:0016405">
    <property type="term" value="F:CoA-ligase activity"/>
    <property type="evidence" value="ECO:0007669"/>
    <property type="project" value="TreeGrafter"/>
</dbReference>
<dbReference type="Proteomes" id="UP000070544">
    <property type="component" value="Unassembled WGS sequence"/>
</dbReference>
<dbReference type="CDD" id="cd05911">
    <property type="entry name" value="Firefly_Luc_like"/>
    <property type="match status" value="1"/>
</dbReference>
<name>A0A139AH58_GONPJ</name>
<evidence type="ECO:0000313" key="6">
    <source>
        <dbReference type="Proteomes" id="UP000070544"/>
    </source>
</evidence>
<dbReference type="Pfam" id="PF13193">
    <property type="entry name" value="AMP-binding_C"/>
    <property type="match status" value="1"/>
</dbReference>
<keyword evidence="2" id="KW-0436">Ligase</keyword>
<evidence type="ECO:0000313" key="5">
    <source>
        <dbReference type="EMBL" id="KXS16136.1"/>
    </source>
</evidence>
<dbReference type="InterPro" id="IPR020845">
    <property type="entry name" value="AMP-binding_CS"/>
</dbReference>
<dbReference type="PANTHER" id="PTHR24096">
    <property type="entry name" value="LONG-CHAIN-FATTY-ACID--COA LIGASE"/>
    <property type="match status" value="1"/>
</dbReference>
<accession>A0A139AH58</accession>
<dbReference type="PROSITE" id="PS00455">
    <property type="entry name" value="AMP_BINDING"/>
    <property type="match status" value="1"/>
</dbReference>
<dbReference type="STRING" id="1344416.A0A139AH58"/>
<dbReference type="Gene3D" id="3.30.300.30">
    <property type="match status" value="1"/>
</dbReference>
<dbReference type="InterPro" id="IPR000873">
    <property type="entry name" value="AMP-dep_synth/lig_dom"/>
</dbReference>
<reference evidence="5 6" key="1">
    <citation type="journal article" date="2015" name="Genome Biol. Evol.">
        <title>Phylogenomic analyses indicate that early fungi evolved digesting cell walls of algal ancestors of land plants.</title>
        <authorList>
            <person name="Chang Y."/>
            <person name="Wang S."/>
            <person name="Sekimoto S."/>
            <person name="Aerts A.L."/>
            <person name="Choi C."/>
            <person name="Clum A."/>
            <person name="LaButti K.M."/>
            <person name="Lindquist E.A."/>
            <person name="Yee Ngan C."/>
            <person name="Ohm R.A."/>
            <person name="Salamov A.A."/>
            <person name="Grigoriev I.V."/>
            <person name="Spatafora J.W."/>
            <person name="Berbee M.L."/>
        </authorList>
    </citation>
    <scope>NUCLEOTIDE SEQUENCE [LARGE SCALE GENOMIC DNA]</scope>
    <source>
        <strain evidence="5 6">JEL478</strain>
    </source>
</reference>
<comment type="similarity">
    <text evidence="1">Belongs to the ATP-dependent AMP-binding enzyme family.</text>
</comment>
<evidence type="ECO:0000256" key="2">
    <source>
        <dbReference type="ARBA" id="ARBA00022598"/>
    </source>
</evidence>
<dbReference type="InterPro" id="IPR025110">
    <property type="entry name" value="AMP-bd_C"/>
</dbReference>
<evidence type="ECO:0000259" key="3">
    <source>
        <dbReference type="Pfam" id="PF00501"/>
    </source>
</evidence>
<dbReference type="InterPro" id="IPR042099">
    <property type="entry name" value="ANL_N_sf"/>
</dbReference>
<dbReference type="Pfam" id="PF00501">
    <property type="entry name" value="AMP-binding"/>
    <property type="match status" value="1"/>
</dbReference>
<dbReference type="FunFam" id="3.30.300.30:FF:000007">
    <property type="entry name" value="4-coumarate--CoA ligase 2"/>
    <property type="match status" value="1"/>
</dbReference>
<dbReference type="Gene3D" id="3.40.50.12780">
    <property type="entry name" value="N-terminal domain of ligase-like"/>
    <property type="match status" value="1"/>
</dbReference>
<dbReference type="InterPro" id="IPR045851">
    <property type="entry name" value="AMP-bd_C_sf"/>
</dbReference>
<feature type="domain" description="AMP-binding enzyme C-terminal" evidence="4">
    <location>
        <begin position="479"/>
        <end position="558"/>
    </location>
</feature>
<evidence type="ECO:0000256" key="1">
    <source>
        <dbReference type="ARBA" id="ARBA00006432"/>
    </source>
</evidence>
<proteinExistence type="inferred from homology"/>
<protein>
    <submittedName>
        <fullName evidence="5">Acetyl-CoA synthetase-like protein</fullName>
    </submittedName>
</protein>
<dbReference type="EMBL" id="KQ965756">
    <property type="protein sequence ID" value="KXS16136.1"/>
    <property type="molecule type" value="Genomic_DNA"/>
</dbReference>
<gene>
    <name evidence="5" type="ORF">M427DRAFT_145113</name>
</gene>
<organism evidence="5 6">
    <name type="scientific">Gonapodya prolifera (strain JEL478)</name>
    <name type="common">Monoblepharis prolifera</name>
    <dbReference type="NCBI Taxonomy" id="1344416"/>
    <lineage>
        <taxon>Eukaryota</taxon>
        <taxon>Fungi</taxon>
        <taxon>Fungi incertae sedis</taxon>
        <taxon>Chytridiomycota</taxon>
        <taxon>Chytridiomycota incertae sedis</taxon>
        <taxon>Monoblepharidomycetes</taxon>
        <taxon>Monoblepharidales</taxon>
        <taxon>Gonapodyaceae</taxon>
        <taxon>Gonapodya</taxon>
    </lineage>
</organism>
<dbReference type="AlphaFoldDB" id="A0A139AH58"/>
<sequence length="583" mass="64997">MPIIHADIHIDIPHTSLTEFILDRITPEREALPAYFEASTGRQLTYGEFKSSVESISRALADSSSPWGGIKQGDVVGVFAPNCVDFAVLFHGILRARGTATTANPTYVSSELAYQISDAGAKILFVHPTVLSVALEAADQVKLPRSHIVLLDAPKSASQGFMTFQQLLEIGSTLKPLPSIRFTMKESKNSIAIIPYSSGTTGRSKGVELSHYNIISNVLQIMRIEENHWKEGVDTVIGYLPLFHMFGNMLFLNVSPFALTRCIIVTKFDLAKYCELVQTYRVKYLHMVPPTVIQLVKSRVPDSYDLSSAHTVISGAAPLGEEVEKELWEKFKIKSRQTWGATEQSCSGTLVYEFHFGALRTLIRAYNPRSYMREWDPHQNGTIGKPLPNVDLSVRDPESNRILGPEEEGEIWSRGSNIMLRYHNNTKATQESLIPDPDGKGSWYRTGDIGKYDKTGVFTITDRLKELIKYKGFQVPPAELESVLLGHTLVADVAVIGVPDYVSQELPKAFIVLKDPQRASADLAAELVSYVRGKVAPHKRLRGGVEFLAEIPKSASGKILRRLLRDQEKALYEKRRVSEKARL</sequence>
<dbReference type="PANTHER" id="PTHR24096:SF149">
    <property type="entry name" value="AMP-BINDING DOMAIN-CONTAINING PROTEIN-RELATED"/>
    <property type="match status" value="1"/>
</dbReference>
<keyword evidence="6" id="KW-1185">Reference proteome</keyword>